<dbReference type="EMBL" id="VIBQ01000017">
    <property type="protein sequence ID" value="KAB8360944.1"/>
    <property type="molecule type" value="Genomic_DNA"/>
</dbReference>
<dbReference type="InterPro" id="IPR025870">
    <property type="entry name" value="Glyoxalase-like_dom"/>
</dbReference>
<comment type="caution">
    <text evidence="2">The sequence shown here is derived from an EMBL/GenBank/DDBJ whole genome shotgun (WGS) entry which is preliminary data.</text>
</comment>
<evidence type="ECO:0000313" key="2">
    <source>
        <dbReference type="EMBL" id="KAB8360944.1"/>
    </source>
</evidence>
<evidence type="ECO:0000259" key="1">
    <source>
        <dbReference type="Pfam" id="PF13468"/>
    </source>
</evidence>
<sequence length="334" mass="35820">MPEYPSHLPLFPTYQSQSRQPLRSTTMPGPTPQLDHIIIHLPLEQLDSPPKWLTDAFTISPGGTHGDGKTTNKLIVFADGTYIELLAFTSPAARVDHWWGDKGYGIVDYAFTLPAAGPGVAGADAGAQGYEHIRTRLDAAQPALAAVGRAGLLPSALRSGSRAKPDGDRIEWHVAFPLPECRGRAPFWCFDVTPRERRVPVDKAATTHPSGALAVGSLSVFVADEGGEERAALLQVLDASVPFDAGPDGVEVRLDESTWELATPRKIESHVPCQLFVVGAREGSGEMAALRDRGRGLAARLTLFTGPGAGERGRIQERVGEEGDEVFIGFTANM</sequence>
<accession>A0A5N6L179</accession>
<dbReference type="Gene3D" id="3.10.180.10">
    <property type="entry name" value="2,3-Dihydroxybiphenyl 1,2-Dioxygenase, domain 1"/>
    <property type="match status" value="1"/>
</dbReference>
<dbReference type="AlphaFoldDB" id="A0A5N6L179"/>
<dbReference type="InterPro" id="IPR029068">
    <property type="entry name" value="Glyas_Bleomycin-R_OHBP_Dase"/>
</dbReference>
<evidence type="ECO:0000313" key="3">
    <source>
        <dbReference type="Proteomes" id="UP000327013"/>
    </source>
</evidence>
<organism evidence="2 3">
    <name type="scientific">Carpinus fangiana</name>
    <dbReference type="NCBI Taxonomy" id="176857"/>
    <lineage>
        <taxon>Eukaryota</taxon>
        <taxon>Viridiplantae</taxon>
        <taxon>Streptophyta</taxon>
        <taxon>Embryophyta</taxon>
        <taxon>Tracheophyta</taxon>
        <taxon>Spermatophyta</taxon>
        <taxon>Magnoliopsida</taxon>
        <taxon>eudicotyledons</taxon>
        <taxon>Gunneridae</taxon>
        <taxon>Pentapetalae</taxon>
        <taxon>rosids</taxon>
        <taxon>fabids</taxon>
        <taxon>Fagales</taxon>
        <taxon>Betulaceae</taxon>
        <taxon>Carpinus</taxon>
    </lineage>
</organism>
<dbReference type="PANTHER" id="PTHR40265:SF1">
    <property type="entry name" value="GLYOXALASE-LIKE DOMAIN-CONTAINING PROTEIN"/>
    <property type="match status" value="1"/>
</dbReference>
<dbReference type="OrthoDB" id="408973at2759"/>
<feature type="domain" description="Glyoxalase-like" evidence="1">
    <location>
        <begin position="34"/>
        <end position="225"/>
    </location>
</feature>
<dbReference type="PANTHER" id="PTHR40265">
    <property type="entry name" value="BLL2707 PROTEIN"/>
    <property type="match status" value="1"/>
</dbReference>
<protein>
    <recommendedName>
        <fullName evidence="1">Glyoxalase-like domain-containing protein</fullName>
    </recommendedName>
</protein>
<dbReference type="Proteomes" id="UP000327013">
    <property type="component" value="Unassembled WGS sequence"/>
</dbReference>
<gene>
    <name evidence="2" type="ORF">FH972_024676</name>
</gene>
<keyword evidence="3" id="KW-1185">Reference proteome</keyword>
<reference evidence="2 3" key="1">
    <citation type="submission" date="2019-06" db="EMBL/GenBank/DDBJ databases">
        <title>A chromosomal-level reference genome of Carpinus fangiana (Coryloideae, Betulaceae).</title>
        <authorList>
            <person name="Yang X."/>
            <person name="Wang Z."/>
            <person name="Zhang L."/>
            <person name="Hao G."/>
            <person name="Liu J."/>
            <person name="Yang Y."/>
        </authorList>
    </citation>
    <scope>NUCLEOTIDE SEQUENCE [LARGE SCALE GENOMIC DNA]</scope>
    <source>
        <strain evidence="2">Cfa_2016G</strain>
        <tissue evidence="2">Leaf</tissue>
    </source>
</reference>
<name>A0A5N6L179_9ROSI</name>
<dbReference type="Pfam" id="PF13468">
    <property type="entry name" value="Glyoxalase_3"/>
    <property type="match status" value="1"/>
</dbReference>
<proteinExistence type="predicted"/>